<dbReference type="AlphaFoldDB" id="A0A1R3HFG2"/>
<dbReference type="EMBL" id="AWUE01020302">
    <property type="protein sequence ID" value="OMO69035.1"/>
    <property type="molecule type" value="Genomic_DNA"/>
</dbReference>
<dbReference type="Proteomes" id="UP000187203">
    <property type="component" value="Unassembled WGS sequence"/>
</dbReference>
<gene>
    <name evidence="1" type="ORF">COLO4_29306</name>
</gene>
<keyword evidence="2" id="KW-1185">Reference proteome</keyword>
<protein>
    <submittedName>
        <fullName evidence="1">Ccr4-not transcription complex</fullName>
    </submittedName>
</protein>
<comment type="caution">
    <text evidence="1">The sequence shown here is derived from an EMBL/GenBank/DDBJ whole genome shotgun (WGS) entry which is preliminary data.</text>
</comment>
<evidence type="ECO:0000313" key="2">
    <source>
        <dbReference type="Proteomes" id="UP000187203"/>
    </source>
</evidence>
<evidence type="ECO:0000313" key="1">
    <source>
        <dbReference type="EMBL" id="OMO69035.1"/>
    </source>
</evidence>
<proteinExistence type="predicted"/>
<sequence length="82" mass="8883">MEGEGGCAREKKSANQESSFFLFSCVFIDPYPALFLRCSLDDEVASDVAQKQFGGFCGRVNQSCHVNDAPLSLLLTSESLLG</sequence>
<accession>A0A1R3HFG2</accession>
<name>A0A1R3HFG2_9ROSI</name>
<organism evidence="1 2">
    <name type="scientific">Corchorus olitorius</name>
    <dbReference type="NCBI Taxonomy" id="93759"/>
    <lineage>
        <taxon>Eukaryota</taxon>
        <taxon>Viridiplantae</taxon>
        <taxon>Streptophyta</taxon>
        <taxon>Embryophyta</taxon>
        <taxon>Tracheophyta</taxon>
        <taxon>Spermatophyta</taxon>
        <taxon>Magnoliopsida</taxon>
        <taxon>eudicotyledons</taxon>
        <taxon>Gunneridae</taxon>
        <taxon>Pentapetalae</taxon>
        <taxon>rosids</taxon>
        <taxon>malvids</taxon>
        <taxon>Malvales</taxon>
        <taxon>Malvaceae</taxon>
        <taxon>Grewioideae</taxon>
        <taxon>Apeibeae</taxon>
        <taxon>Corchorus</taxon>
    </lineage>
</organism>
<reference evidence="2" key="1">
    <citation type="submission" date="2013-09" db="EMBL/GenBank/DDBJ databases">
        <title>Corchorus olitorius genome sequencing.</title>
        <authorList>
            <person name="Alam M."/>
            <person name="Haque M.S."/>
            <person name="Islam M.S."/>
            <person name="Emdad E.M."/>
            <person name="Islam M.M."/>
            <person name="Ahmed B."/>
            <person name="Halim A."/>
            <person name="Hossen Q.M.M."/>
            <person name="Hossain M.Z."/>
            <person name="Ahmed R."/>
            <person name="Khan M.M."/>
            <person name="Islam R."/>
            <person name="Rashid M.M."/>
            <person name="Khan S.A."/>
            <person name="Rahman M.S."/>
            <person name="Alam M."/>
            <person name="Yahiya A.S."/>
            <person name="Khan M.S."/>
            <person name="Azam M.S."/>
            <person name="Haque T."/>
            <person name="Lashkar M.Z.H."/>
            <person name="Akhand A.I."/>
            <person name="Morshed G."/>
            <person name="Roy S."/>
            <person name="Uddin K.S."/>
            <person name="Rabeya T."/>
            <person name="Hossain A.S."/>
            <person name="Chowdhury A."/>
            <person name="Snigdha A.R."/>
            <person name="Mortoza M.S."/>
            <person name="Matin S.A."/>
            <person name="Hoque S.M.E."/>
            <person name="Islam M.K."/>
            <person name="Roy D.K."/>
            <person name="Haider R."/>
            <person name="Moosa M.M."/>
            <person name="Elias S.M."/>
            <person name="Hasan A.M."/>
            <person name="Jahan S."/>
            <person name="Shafiuddin M."/>
            <person name="Mahmood N."/>
            <person name="Shommy N.S."/>
        </authorList>
    </citation>
    <scope>NUCLEOTIDE SEQUENCE [LARGE SCALE GENOMIC DNA]</scope>
    <source>
        <strain evidence="2">cv. O-4</strain>
    </source>
</reference>